<reference evidence="4 5" key="1">
    <citation type="submission" date="2020-08" db="EMBL/GenBank/DDBJ databases">
        <title>Genomic Encyclopedia of Type Strains, Phase IV (KMG-IV): sequencing the most valuable type-strain genomes for metagenomic binning, comparative biology and taxonomic classification.</title>
        <authorList>
            <person name="Goeker M."/>
        </authorList>
    </citation>
    <scope>NUCLEOTIDE SEQUENCE [LARGE SCALE GENOMIC DNA]</scope>
    <source>
        <strain evidence="4 5">DSM 17976</strain>
    </source>
</reference>
<organism evidence="4 5">
    <name type="scientific">Runella defluvii</name>
    <dbReference type="NCBI Taxonomy" id="370973"/>
    <lineage>
        <taxon>Bacteria</taxon>
        <taxon>Pseudomonadati</taxon>
        <taxon>Bacteroidota</taxon>
        <taxon>Cytophagia</taxon>
        <taxon>Cytophagales</taxon>
        <taxon>Spirosomataceae</taxon>
        <taxon>Runella</taxon>
    </lineage>
</organism>
<accession>A0A7W5ZJ64</accession>
<evidence type="ECO:0000259" key="3">
    <source>
        <dbReference type="Pfam" id="PF13807"/>
    </source>
</evidence>
<feature type="coiled-coil region" evidence="1">
    <location>
        <begin position="234"/>
        <end position="268"/>
    </location>
</feature>
<keyword evidence="2" id="KW-1133">Transmembrane helix</keyword>
<proteinExistence type="predicted"/>
<name>A0A7W5ZJ64_9BACT</name>
<dbReference type="EMBL" id="JACIBY010000001">
    <property type="protein sequence ID" value="MBB3836877.1"/>
    <property type="molecule type" value="Genomic_DNA"/>
</dbReference>
<comment type="caution">
    <text evidence="4">The sequence shown here is derived from an EMBL/GenBank/DDBJ whole genome shotgun (WGS) entry which is preliminary data.</text>
</comment>
<keyword evidence="5" id="KW-1185">Reference proteome</keyword>
<sequence length="351" mass="39210">MNSTERQNIQSTADIEISVSDIVSFLKSNGKRIAIWGGALAIAGVIYALLAQKEFESSTQLMPELQSSSALGKMGGLSALAGLAGIDLNQMNTTDAVRPDLYPNILQSLPFGLYLLKQPVYVAENQKTMTLERFLDEKGQSWISTIVPDKAPQQTSLLDPKKSSNAFELTKKQQDLINELQKRVIITFDRKTGVIVINAKMPDPVVAATVAQKSVEYLKEYVTSYRTDKARNQVKFLGTQVIEAKKRYQNAEARLANFRDQNRFLALQTAKIEEQRLQADYILAQNLFNNLSQQYEQAKIRVEEETPVFKTLEPTTIPLKRSEPKRTLIVIGFGVIGLIIGVAISILKKML</sequence>
<feature type="transmembrane region" description="Helical" evidence="2">
    <location>
        <begin position="328"/>
        <end position="347"/>
    </location>
</feature>
<evidence type="ECO:0000313" key="5">
    <source>
        <dbReference type="Proteomes" id="UP000541352"/>
    </source>
</evidence>
<evidence type="ECO:0000256" key="2">
    <source>
        <dbReference type="SAM" id="Phobius"/>
    </source>
</evidence>
<keyword evidence="2" id="KW-0812">Transmembrane</keyword>
<feature type="domain" description="Tyrosine-protein kinase G-rich" evidence="3">
    <location>
        <begin position="276"/>
        <end position="350"/>
    </location>
</feature>
<feature type="transmembrane region" description="Helical" evidence="2">
    <location>
        <begin position="33"/>
        <end position="50"/>
    </location>
</feature>
<dbReference type="InterPro" id="IPR032807">
    <property type="entry name" value="GNVR"/>
</dbReference>
<dbReference type="Proteomes" id="UP000541352">
    <property type="component" value="Unassembled WGS sequence"/>
</dbReference>
<gene>
    <name evidence="4" type="ORF">FHS57_000859</name>
</gene>
<protein>
    <submittedName>
        <fullName evidence="4">Uncharacterized protein involved in exopolysaccharide biosynthesis</fullName>
    </submittedName>
</protein>
<dbReference type="RefSeq" id="WP_183971633.1">
    <property type="nucleotide sequence ID" value="NZ_JACIBY010000001.1"/>
</dbReference>
<dbReference type="GO" id="GO:0004713">
    <property type="term" value="F:protein tyrosine kinase activity"/>
    <property type="evidence" value="ECO:0007669"/>
    <property type="project" value="TreeGrafter"/>
</dbReference>
<keyword evidence="2" id="KW-0472">Membrane</keyword>
<evidence type="ECO:0000256" key="1">
    <source>
        <dbReference type="SAM" id="Coils"/>
    </source>
</evidence>
<dbReference type="PANTHER" id="PTHR32309">
    <property type="entry name" value="TYROSINE-PROTEIN KINASE"/>
    <property type="match status" value="1"/>
</dbReference>
<keyword evidence="1" id="KW-0175">Coiled coil</keyword>
<dbReference type="AlphaFoldDB" id="A0A7W5ZJ64"/>
<dbReference type="Pfam" id="PF13807">
    <property type="entry name" value="GNVR"/>
    <property type="match status" value="1"/>
</dbReference>
<dbReference type="InterPro" id="IPR050445">
    <property type="entry name" value="Bact_polysacc_biosynth/exp"/>
</dbReference>
<dbReference type="GO" id="GO:0005886">
    <property type="term" value="C:plasma membrane"/>
    <property type="evidence" value="ECO:0007669"/>
    <property type="project" value="TreeGrafter"/>
</dbReference>
<evidence type="ECO:0000313" key="4">
    <source>
        <dbReference type="EMBL" id="MBB3836877.1"/>
    </source>
</evidence>
<dbReference type="PANTHER" id="PTHR32309:SF13">
    <property type="entry name" value="FERRIC ENTEROBACTIN TRANSPORT PROTEIN FEPE"/>
    <property type="match status" value="1"/>
</dbReference>